<dbReference type="InterPro" id="IPR025139">
    <property type="entry name" value="DUF4062"/>
</dbReference>
<keyword evidence="1" id="KW-0175">Coiled coil</keyword>
<keyword evidence="4" id="KW-1185">Reference proteome</keyword>
<gene>
    <name evidence="3" type="ORF">J15TS10_29140</name>
</gene>
<evidence type="ECO:0000313" key="4">
    <source>
        <dbReference type="Proteomes" id="UP000681290"/>
    </source>
</evidence>
<reference evidence="3 4" key="1">
    <citation type="submission" date="2021-03" db="EMBL/GenBank/DDBJ databases">
        <title>Antimicrobial resistance genes in bacteria isolated from Japanese honey, and their potential for conferring macrolide and lincosamide resistance in the American foulbrood pathogen Paenibacillus larvae.</title>
        <authorList>
            <person name="Okamoto M."/>
            <person name="Kumagai M."/>
            <person name="Kanamori H."/>
            <person name="Takamatsu D."/>
        </authorList>
    </citation>
    <scope>NUCLEOTIDE SEQUENCE [LARGE SCALE GENOMIC DNA]</scope>
    <source>
        <strain evidence="3 4">J15TS10</strain>
    </source>
</reference>
<dbReference type="Proteomes" id="UP000681290">
    <property type="component" value="Unassembled WGS sequence"/>
</dbReference>
<dbReference type="EMBL" id="BOSM01000004">
    <property type="protein sequence ID" value="GIP59100.1"/>
    <property type="molecule type" value="Genomic_DNA"/>
</dbReference>
<dbReference type="RefSeq" id="WP_213591739.1">
    <property type="nucleotide sequence ID" value="NZ_BOSM01000004.1"/>
</dbReference>
<comment type="caution">
    <text evidence="3">The sequence shown here is derived from an EMBL/GenBank/DDBJ whole genome shotgun (WGS) entry which is preliminary data.</text>
</comment>
<evidence type="ECO:0000259" key="2">
    <source>
        <dbReference type="Pfam" id="PF13271"/>
    </source>
</evidence>
<accession>A0ABQ4MT44</accession>
<name>A0ABQ4MT44_9BACL</name>
<evidence type="ECO:0000256" key="1">
    <source>
        <dbReference type="SAM" id="Coils"/>
    </source>
</evidence>
<feature type="domain" description="DUF4062" evidence="2">
    <location>
        <begin position="6"/>
        <end position="88"/>
    </location>
</feature>
<dbReference type="Pfam" id="PF13271">
    <property type="entry name" value="DUF4062"/>
    <property type="match status" value="1"/>
</dbReference>
<proteinExistence type="predicted"/>
<protein>
    <recommendedName>
        <fullName evidence="2">DUF4062 domain-containing protein</fullName>
    </recommendedName>
</protein>
<feature type="coiled-coil region" evidence="1">
    <location>
        <begin position="176"/>
        <end position="210"/>
    </location>
</feature>
<evidence type="ECO:0000313" key="3">
    <source>
        <dbReference type="EMBL" id="GIP59100.1"/>
    </source>
</evidence>
<organism evidence="3 4">
    <name type="scientific">Paenibacillus woosongensis</name>
    <dbReference type="NCBI Taxonomy" id="307580"/>
    <lineage>
        <taxon>Bacteria</taxon>
        <taxon>Bacillati</taxon>
        <taxon>Bacillota</taxon>
        <taxon>Bacilli</taxon>
        <taxon>Bacillales</taxon>
        <taxon>Paenibacillaceae</taxon>
        <taxon>Paenibacillus</taxon>
    </lineage>
</organism>
<sequence>MKKKLQVFISSTYIDLIEERQSAVQAVLDAGHIPAGMELFKAGNRTQLETIYKWINDSDVYMLILGGRYGSIEEDSQKSYTHLEYEYAINIGKPIFAVVLSDSFLNAKTEILDEKRVFEVDNKKKYNDFKSVVMSRIIRTANDPKDIMLAIHTTLNDFLEEYDLIGWVRGDSTEVSVSLLTQINDLNLRNQSLEEKNRLLKEELNQFKISFDESLAFEGHEILIEGSYEERHGNRPGANSYRKRDIHKNITWDNMFLLWAPRLLHTLNATKAQKELEWALKDYMGRYFSINDNQFNIIKIQYHALGLINVYEARTTSGGTAEFIALTPKGKNYLVQNSAIKKQ</sequence>